<dbReference type="SUPFAM" id="SSF54909">
    <property type="entry name" value="Dimeric alpha+beta barrel"/>
    <property type="match status" value="1"/>
</dbReference>
<reference evidence="1" key="2">
    <citation type="submission" date="2024-07" db="EMBL/GenBank/DDBJ databases">
        <title>Streptomyces haneummycinica sp. nov., a new antibiotic-producing actinobacterium isolated from marine sediment.</title>
        <authorList>
            <person name="Uemura M."/>
            <person name="Hamada M."/>
            <person name="Hirano S."/>
            <person name="Kobayashi K."/>
            <person name="Ohshiro T."/>
            <person name="Kobayashi T."/>
            <person name="Terahara T."/>
        </authorList>
    </citation>
    <scope>NUCLEOTIDE SEQUENCE</scope>
    <source>
        <strain evidence="1">KM77-8</strain>
    </source>
</reference>
<evidence type="ECO:0008006" key="2">
    <source>
        <dbReference type="Google" id="ProtNLM"/>
    </source>
</evidence>
<sequence>MPTKILRSSWTSGSASGRPGPVLVSITDFAPRRITDLPGIYRAARRLASGWQELDGAHGMWLWAERTGRRCGAVAVWRDHAALRRFVGWPPHVEIMRAYHGRGELTSATWSSDTFHPGDVWARAQAELLAARTT</sequence>
<accession>A0AAT9HLM1</accession>
<dbReference type="EMBL" id="AP035768">
    <property type="protein sequence ID" value="BFO18312.1"/>
    <property type="molecule type" value="Genomic_DNA"/>
</dbReference>
<proteinExistence type="predicted"/>
<gene>
    <name evidence="1" type="ORF">SHKM778_47000</name>
</gene>
<reference evidence="1" key="1">
    <citation type="submission" date="2024-06" db="EMBL/GenBank/DDBJ databases">
        <authorList>
            <consortium name="consrtm"/>
            <person name="Uemura M."/>
            <person name="Terahara T."/>
        </authorList>
    </citation>
    <scope>NUCLEOTIDE SEQUENCE</scope>
    <source>
        <strain evidence="1">KM77-8</strain>
    </source>
</reference>
<organism evidence="1">
    <name type="scientific">Streptomyces haneummycinicus</name>
    <dbReference type="NCBI Taxonomy" id="3074435"/>
    <lineage>
        <taxon>Bacteria</taxon>
        <taxon>Bacillati</taxon>
        <taxon>Actinomycetota</taxon>
        <taxon>Actinomycetes</taxon>
        <taxon>Kitasatosporales</taxon>
        <taxon>Streptomycetaceae</taxon>
        <taxon>Streptomyces</taxon>
    </lineage>
</organism>
<protein>
    <recommendedName>
        <fullName evidence="2">DUF3291 domain-containing protein</fullName>
    </recommendedName>
</protein>
<dbReference type="InterPro" id="IPR011008">
    <property type="entry name" value="Dimeric_a/b-barrel"/>
</dbReference>
<dbReference type="AlphaFoldDB" id="A0AAT9HLM1"/>
<evidence type="ECO:0000313" key="1">
    <source>
        <dbReference type="EMBL" id="BFO18312.1"/>
    </source>
</evidence>
<name>A0AAT9HLM1_9ACTN</name>